<evidence type="ECO:0000256" key="1">
    <source>
        <dbReference type="ARBA" id="ARBA00004141"/>
    </source>
</evidence>
<reference evidence="8" key="1">
    <citation type="submission" date="2020-06" db="EMBL/GenBank/DDBJ databases">
        <title>A chromosome-scale genome assembly of Talaromyces rugulosus W13939.</title>
        <authorList>
            <person name="Wang B."/>
            <person name="Guo L."/>
            <person name="Ye K."/>
            <person name="Wang L."/>
        </authorList>
    </citation>
    <scope>NUCLEOTIDE SEQUENCE [LARGE SCALE GENOMIC DNA]</scope>
    <source>
        <strain evidence="8">W13939</strain>
    </source>
</reference>
<organism evidence="7 8">
    <name type="scientific">Talaromyces rugulosus</name>
    <name type="common">Penicillium rugulosum</name>
    <dbReference type="NCBI Taxonomy" id="121627"/>
    <lineage>
        <taxon>Eukaryota</taxon>
        <taxon>Fungi</taxon>
        <taxon>Dikarya</taxon>
        <taxon>Ascomycota</taxon>
        <taxon>Pezizomycotina</taxon>
        <taxon>Eurotiomycetes</taxon>
        <taxon>Eurotiomycetidae</taxon>
        <taxon>Eurotiales</taxon>
        <taxon>Trichocomaceae</taxon>
        <taxon>Talaromyces</taxon>
        <taxon>Talaromyces sect. Islandici</taxon>
    </lineage>
</organism>
<dbReference type="GeneID" id="55987830"/>
<keyword evidence="2 5" id="KW-0812">Transmembrane</keyword>
<accession>A0A7H8QH14</accession>
<dbReference type="Proteomes" id="UP000509510">
    <property type="component" value="Chromosome I"/>
</dbReference>
<dbReference type="AlphaFoldDB" id="A0A7H8QH14"/>
<dbReference type="RefSeq" id="XP_035339418.1">
    <property type="nucleotide sequence ID" value="XM_035483525.1"/>
</dbReference>
<keyword evidence="4 5" id="KW-0472">Membrane</keyword>
<dbReference type="SUPFAM" id="SSF103473">
    <property type="entry name" value="MFS general substrate transporter"/>
    <property type="match status" value="1"/>
</dbReference>
<feature type="transmembrane region" description="Helical" evidence="5">
    <location>
        <begin position="252"/>
        <end position="272"/>
    </location>
</feature>
<keyword evidence="8" id="KW-1185">Reference proteome</keyword>
<feature type="domain" description="Major facilitator superfamily (MFS) profile" evidence="6">
    <location>
        <begin position="26"/>
        <end position="519"/>
    </location>
</feature>
<feature type="transmembrane region" description="Helical" evidence="5">
    <location>
        <begin position="329"/>
        <end position="350"/>
    </location>
</feature>
<dbReference type="GO" id="GO:0000329">
    <property type="term" value="C:fungal-type vacuole membrane"/>
    <property type="evidence" value="ECO:0007669"/>
    <property type="project" value="TreeGrafter"/>
</dbReference>
<dbReference type="Gene3D" id="1.20.1250.20">
    <property type="entry name" value="MFS general substrate transporter like domains"/>
    <property type="match status" value="1"/>
</dbReference>
<evidence type="ECO:0000313" key="8">
    <source>
        <dbReference type="Proteomes" id="UP000509510"/>
    </source>
</evidence>
<dbReference type="InterPro" id="IPR036259">
    <property type="entry name" value="MFS_trans_sf"/>
</dbReference>
<evidence type="ECO:0000256" key="3">
    <source>
        <dbReference type="ARBA" id="ARBA00022989"/>
    </source>
</evidence>
<dbReference type="GO" id="GO:0015174">
    <property type="term" value="F:basic amino acid transmembrane transporter activity"/>
    <property type="evidence" value="ECO:0007669"/>
    <property type="project" value="TreeGrafter"/>
</dbReference>
<dbReference type="Pfam" id="PF07690">
    <property type="entry name" value="MFS_1"/>
    <property type="match status" value="1"/>
</dbReference>
<dbReference type="InterPro" id="IPR011701">
    <property type="entry name" value="MFS"/>
</dbReference>
<feature type="transmembrane region" description="Helical" evidence="5">
    <location>
        <begin position="228"/>
        <end position="245"/>
    </location>
</feature>
<dbReference type="OrthoDB" id="6770063at2759"/>
<feature type="transmembrane region" description="Helical" evidence="5">
    <location>
        <begin position="91"/>
        <end position="110"/>
    </location>
</feature>
<protein>
    <recommendedName>
        <fullName evidence="6">Major facilitator superfamily (MFS) profile domain-containing protein</fullName>
    </recommendedName>
</protein>
<keyword evidence="3 5" id="KW-1133">Transmembrane helix</keyword>
<evidence type="ECO:0000259" key="6">
    <source>
        <dbReference type="PROSITE" id="PS50850"/>
    </source>
</evidence>
<dbReference type="PANTHER" id="PTHR23501">
    <property type="entry name" value="MAJOR FACILITATOR SUPERFAMILY"/>
    <property type="match status" value="1"/>
</dbReference>
<evidence type="ECO:0000256" key="4">
    <source>
        <dbReference type="ARBA" id="ARBA00023136"/>
    </source>
</evidence>
<sequence>MADEQSPLLGHDVEVDAPQRRPVSVIIGVLVIGVFIANAEGSFVLATNSQIASDLGSPKDASWLVTSYILAMSAAQPLYGKLSDIFGRSSLLITAYSFFSLGCLICGLAPSLPTAILGRAISGIGGAGMGSLVSILITDLVPRRDIAPWRSYVNVIATVARMLGGPVGGYLADSVGWRWSFLGQCPPTLIAIILTARLIPSNFIDKDTGTLATPSSSTNSARFARIDWAGSLFMVVAIVSLLLPLEMAGLRLEWLLGCLIVSSVATSLFVVIELRWAKEPIFPIRLLSSRTVVFSYLITFFQTSAQLGMMYSVPLFFRLVDNASASVAGAHLFPAIAGVTVAGLAGGFAIKRFGRYKWLLIIATVLSSACYLLLAFRWTGRINMWESLYIIPGGLGNGLVQAAGFIALTSGVVKADMAVASSGYYLSSNIGTVLGIAATNAIFQTSLRHGLERQLEGCESRREIIDAILSNIDYIRELKGPLRDTVVGVCVQGLEYGHVAQSVCAVAALMSVVLLPELGLESEEGEGT</sequence>
<feature type="transmembrane region" description="Helical" evidence="5">
    <location>
        <begin position="356"/>
        <end position="376"/>
    </location>
</feature>
<feature type="transmembrane region" description="Helical" evidence="5">
    <location>
        <begin position="388"/>
        <end position="412"/>
    </location>
</feature>
<dbReference type="EMBL" id="CP055898">
    <property type="protein sequence ID" value="QKX53239.1"/>
    <property type="molecule type" value="Genomic_DNA"/>
</dbReference>
<dbReference type="PANTHER" id="PTHR23501:SF33">
    <property type="entry name" value="MAJOR FACILITATOR SUPERFAMILY (MFS) PROFILE DOMAIN-CONTAINING PROTEIN"/>
    <property type="match status" value="1"/>
</dbReference>
<gene>
    <name evidence="7" type="ORF">TRUGW13939_00315</name>
</gene>
<dbReference type="KEGG" id="trg:TRUGW13939_00315"/>
<feature type="transmembrane region" description="Helical" evidence="5">
    <location>
        <begin position="424"/>
        <end position="443"/>
    </location>
</feature>
<evidence type="ECO:0000256" key="2">
    <source>
        <dbReference type="ARBA" id="ARBA00022692"/>
    </source>
</evidence>
<feature type="transmembrane region" description="Helical" evidence="5">
    <location>
        <begin position="116"/>
        <end position="140"/>
    </location>
</feature>
<feature type="transmembrane region" description="Helical" evidence="5">
    <location>
        <begin position="25"/>
        <end position="46"/>
    </location>
</feature>
<evidence type="ECO:0000313" key="7">
    <source>
        <dbReference type="EMBL" id="QKX53239.1"/>
    </source>
</evidence>
<proteinExistence type="predicted"/>
<evidence type="ECO:0000256" key="5">
    <source>
        <dbReference type="SAM" id="Phobius"/>
    </source>
</evidence>
<dbReference type="Gene3D" id="1.20.1720.10">
    <property type="entry name" value="Multidrug resistance protein D"/>
    <property type="match status" value="1"/>
</dbReference>
<name>A0A7H8QH14_TALRU</name>
<feature type="transmembrane region" description="Helical" evidence="5">
    <location>
        <begin position="292"/>
        <end position="317"/>
    </location>
</feature>
<dbReference type="PROSITE" id="PS50850">
    <property type="entry name" value="MFS"/>
    <property type="match status" value="1"/>
</dbReference>
<comment type="subcellular location">
    <subcellularLocation>
        <location evidence="1">Membrane</location>
        <topology evidence="1">Multi-pass membrane protein</topology>
    </subcellularLocation>
</comment>
<dbReference type="InterPro" id="IPR020846">
    <property type="entry name" value="MFS_dom"/>
</dbReference>